<name>A0A852SUZ9_9MICO</name>
<dbReference type="EMBL" id="JACCBJ010000001">
    <property type="protein sequence ID" value="NYD72553.1"/>
    <property type="molecule type" value="Genomic_DNA"/>
</dbReference>
<dbReference type="Proteomes" id="UP000589620">
    <property type="component" value="Unassembled WGS sequence"/>
</dbReference>
<keyword evidence="1" id="KW-1133">Transmembrane helix</keyword>
<feature type="transmembrane region" description="Helical" evidence="1">
    <location>
        <begin position="48"/>
        <end position="67"/>
    </location>
</feature>
<evidence type="ECO:0000313" key="2">
    <source>
        <dbReference type="EMBL" id="NYD72553.1"/>
    </source>
</evidence>
<reference evidence="2 3" key="1">
    <citation type="submission" date="2020-07" db="EMBL/GenBank/DDBJ databases">
        <title>Sequencing the genomes of 1000 actinobacteria strains.</title>
        <authorList>
            <person name="Klenk H.-P."/>
        </authorList>
    </citation>
    <scope>NUCLEOTIDE SEQUENCE [LARGE SCALE GENOMIC DNA]</scope>
    <source>
        <strain evidence="2 3">DSM 23871</strain>
    </source>
</reference>
<comment type="caution">
    <text evidence="2">The sequence shown here is derived from an EMBL/GenBank/DDBJ whole genome shotgun (WGS) entry which is preliminary data.</text>
</comment>
<dbReference type="InterPro" id="IPR018729">
    <property type="entry name" value="DUF2269_transmembrane"/>
</dbReference>
<accession>A0A852SUZ9</accession>
<dbReference type="RefSeq" id="WP_179453809.1">
    <property type="nucleotide sequence ID" value="NZ_BAAAPX010000001.1"/>
</dbReference>
<organism evidence="2 3">
    <name type="scientific">Leifsonia soli</name>
    <dbReference type="NCBI Taxonomy" id="582665"/>
    <lineage>
        <taxon>Bacteria</taxon>
        <taxon>Bacillati</taxon>
        <taxon>Actinomycetota</taxon>
        <taxon>Actinomycetes</taxon>
        <taxon>Micrococcales</taxon>
        <taxon>Microbacteriaceae</taxon>
        <taxon>Leifsonia</taxon>
    </lineage>
</organism>
<evidence type="ECO:0000256" key="1">
    <source>
        <dbReference type="SAM" id="Phobius"/>
    </source>
</evidence>
<proteinExistence type="predicted"/>
<feature type="transmembrane region" description="Helical" evidence="1">
    <location>
        <begin position="79"/>
        <end position="99"/>
    </location>
</feature>
<dbReference type="AlphaFoldDB" id="A0A852SUZ9"/>
<protein>
    <submittedName>
        <fullName evidence="2">Putative membrane protein</fullName>
    </submittedName>
</protein>
<feature type="transmembrane region" description="Helical" evidence="1">
    <location>
        <begin position="6"/>
        <end position="27"/>
    </location>
</feature>
<feature type="transmembrane region" description="Helical" evidence="1">
    <location>
        <begin position="120"/>
        <end position="140"/>
    </location>
</feature>
<keyword evidence="1" id="KW-0472">Membrane</keyword>
<evidence type="ECO:0000313" key="3">
    <source>
        <dbReference type="Proteomes" id="UP000589620"/>
    </source>
</evidence>
<keyword evidence="1" id="KW-0812">Transmembrane</keyword>
<keyword evidence="3" id="KW-1185">Reference proteome</keyword>
<dbReference type="Pfam" id="PF10027">
    <property type="entry name" value="DUF2269"/>
    <property type="match status" value="1"/>
</dbReference>
<gene>
    <name evidence="2" type="ORF">BJ963_000072</name>
</gene>
<sequence>METLFAVLHVVTAVFIVGPMAILPMTAMRAVRAGDARQVDTLAKSTNLLSLLSLLVVLFGFGVMGLADKKYDLSVTTPWILWSLILYVVALALTLFVVVPAMRRAAEALRDGTASRYPQIAAGSGVASLLLLAVVVLMVWKP</sequence>